<evidence type="ECO:0000313" key="3">
    <source>
        <dbReference type="Proteomes" id="UP001596415"/>
    </source>
</evidence>
<dbReference type="Gene3D" id="3.50.50.60">
    <property type="entry name" value="FAD/NAD(P)-binding domain"/>
    <property type="match status" value="1"/>
</dbReference>
<dbReference type="InterPro" id="IPR050407">
    <property type="entry name" value="Geranylgeranyl_reductase"/>
</dbReference>
<dbReference type="Proteomes" id="UP001596415">
    <property type="component" value="Unassembled WGS sequence"/>
</dbReference>
<gene>
    <name evidence="2" type="ORF">ACFQO1_05690</name>
</gene>
<accession>A0ABW2MR17</accession>
<dbReference type="PANTHER" id="PTHR42685">
    <property type="entry name" value="GERANYLGERANYL DIPHOSPHATE REDUCTASE"/>
    <property type="match status" value="1"/>
</dbReference>
<dbReference type="InterPro" id="IPR036188">
    <property type="entry name" value="FAD/NAD-bd_sf"/>
</dbReference>
<feature type="domain" description="FAD-binding" evidence="1">
    <location>
        <begin position="8"/>
        <end position="318"/>
    </location>
</feature>
<dbReference type="RefSeq" id="WP_380217015.1">
    <property type="nucleotide sequence ID" value="NZ_JBHTBN010000002.1"/>
</dbReference>
<name>A0ABW2MR17_9FLAO</name>
<dbReference type="SUPFAM" id="SSF51905">
    <property type="entry name" value="FAD/NAD(P)-binding domain"/>
    <property type="match status" value="1"/>
</dbReference>
<dbReference type="PANTHER" id="PTHR42685:SF22">
    <property type="entry name" value="CONDITIONED MEDIUM FACTOR RECEPTOR 1"/>
    <property type="match status" value="1"/>
</dbReference>
<proteinExistence type="predicted"/>
<evidence type="ECO:0000313" key="2">
    <source>
        <dbReference type="EMBL" id="MFC7357168.1"/>
    </source>
</evidence>
<reference evidence="3" key="1">
    <citation type="journal article" date="2019" name="Int. J. Syst. Evol. Microbiol.">
        <title>The Global Catalogue of Microorganisms (GCM) 10K type strain sequencing project: providing services to taxonomists for standard genome sequencing and annotation.</title>
        <authorList>
            <consortium name="The Broad Institute Genomics Platform"/>
            <consortium name="The Broad Institute Genome Sequencing Center for Infectious Disease"/>
            <person name="Wu L."/>
            <person name="Ma J."/>
        </authorList>
    </citation>
    <scope>NUCLEOTIDE SEQUENCE [LARGE SCALE GENOMIC DNA]</scope>
    <source>
        <strain evidence="3">CGMCC 1.16306</strain>
    </source>
</reference>
<sequence>MVSEIAEFDILIIGGGLAGLTCALHLSKSTNKRIALIEKYSYPHHKVCGEYISNEVILYLNNLGIDPIAEGAKNITNFELSTVNGKKLKTKLPLGGFGMSRYAIDDLLYREVRKTTHMIFDTVTTVEFSSERFTVHTQLKSVYKATYIVGAFGKRSNLDVFLNRKFIQKKTPWMAVKAHYEYNFPEDTVALHNFKGGYCGLSKIESGWVNACYLATVSSFKKYKSIETFQKKRLSENKHLKHFFETAILKFEKPLTISQISFEEKEPVENHIFMVGDSAGLIHPLCGNGMAMAIHSAKLFSELFIQNKQGRATLEETYANAWNNTFSGRLKAGRRIQKLLLNPYSSAISYRVIRLFPSLIPWIIQKTHGSPIQ</sequence>
<dbReference type="Pfam" id="PF01494">
    <property type="entry name" value="FAD_binding_3"/>
    <property type="match status" value="1"/>
</dbReference>
<dbReference type="InterPro" id="IPR002938">
    <property type="entry name" value="FAD-bd"/>
</dbReference>
<comment type="caution">
    <text evidence="2">The sequence shown here is derived from an EMBL/GenBank/DDBJ whole genome shotgun (WGS) entry which is preliminary data.</text>
</comment>
<dbReference type="EMBL" id="JBHTBN010000002">
    <property type="protein sequence ID" value="MFC7357168.1"/>
    <property type="molecule type" value="Genomic_DNA"/>
</dbReference>
<keyword evidence="3" id="KW-1185">Reference proteome</keyword>
<protein>
    <submittedName>
        <fullName evidence="2">FAD-dependent oxidoreductase</fullName>
    </submittedName>
</protein>
<organism evidence="2 3">
    <name type="scientific">Jejudonia soesokkakensis</name>
    <dbReference type="NCBI Taxonomy" id="1323432"/>
    <lineage>
        <taxon>Bacteria</taxon>
        <taxon>Pseudomonadati</taxon>
        <taxon>Bacteroidota</taxon>
        <taxon>Flavobacteriia</taxon>
        <taxon>Flavobacteriales</taxon>
        <taxon>Flavobacteriaceae</taxon>
        <taxon>Jejudonia</taxon>
    </lineage>
</organism>
<dbReference type="PRINTS" id="PR00420">
    <property type="entry name" value="RNGMNOXGNASE"/>
</dbReference>
<evidence type="ECO:0000259" key="1">
    <source>
        <dbReference type="Pfam" id="PF01494"/>
    </source>
</evidence>